<dbReference type="EMBL" id="JAGPYM010000035">
    <property type="protein sequence ID" value="KAH6876353.1"/>
    <property type="molecule type" value="Genomic_DNA"/>
</dbReference>
<dbReference type="SUPFAM" id="SSF56601">
    <property type="entry name" value="beta-lactamase/transpeptidase-like"/>
    <property type="match status" value="1"/>
</dbReference>
<dbReference type="InterPro" id="IPR051478">
    <property type="entry name" value="Beta-lactamase-like_AB/R"/>
</dbReference>
<organism evidence="4 5">
    <name type="scientific">Thelonectria olida</name>
    <dbReference type="NCBI Taxonomy" id="1576542"/>
    <lineage>
        <taxon>Eukaryota</taxon>
        <taxon>Fungi</taxon>
        <taxon>Dikarya</taxon>
        <taxon>Ascomycota</taxon>
        <taxon>Pezizomycotina</taxon>
        <taxon>Sordariomycetes</taxon>
        <taxon>Hypocreomycetidae</taxon>
        <taxon>Hypocreales</taxon>
        <taxon>Nectriaceae</taxon>
        <taxon>Thelonectria</taxon>
    </lineage>
</organism>
<feature type="chain" id="PRO_5040424926" evidence="1">
    <location>
        <begin position="17"/>
        <end position="548"/>
    </location>
</feature>
<dbReference type="InterPro" id="IPR012338">
    <property type="entry name" value="Beta-lactam/transpept-like"/>
</dbReference>
<dbReference type="AlphaFoldDB" id="A0A9P8VVE8"/>
<sequence length="548" mass="58830">WATTLSSLLFPRAVLGLRSEPCPIIGAYYPVPTTLGSSEYVANATASAKTQIQEALSNGMLDGNTTTLSIQVYSLHDDSPLATFHFTPEVLSSQRTAGVKAVDSNTVYRIGSVSKLWTAYLFLITAGDSSWARPVTDFVPELAAIVQGRKPSDNEIDNVSWDTITVGALASHLAGIARDASWFPDLAAGLKELGLPDQGGNSNSTCGDPTREMTPCNRTFFEDFPRQHPITSSFNTPVYSNAGYQILAYALQNITGRPLSDHFQKYLVESLGLNGTYYHTPSTTDTSIIPVNKTDSWWDFDFLDETPAAGYYSTANDMGLVGKAILNSTLLSPALTRRWLKPHAFTSNPNLAVGAPWEITRAPGFPVSWVYAKSGDAGLYSAVTMLMPDLDVGMSILAAGALSTNQVLVASDLLAANFVPAFWAQAQEQTTMTYAGTYTDDNSNTTITVAVVGSTPGLVISEFTLGGQDVLQALSSQLQTNLTLRLYHMGLTAVGENGTTIDSWRAVFETPASLASSLSSTCVSWVLLNPFVYGGVGLDEFLFTLDST</sequence>
<dbReference type="PANTHER" id="PTHR22935">
    <property type="entry name" value="PENICILLIN-BINDING PROTEIN"/>
    <property type="match status" value="1"/>
</dbReference>
<keyword evidence="1" id="KW-0732">Signal</keyword>
<feature type="domain" description="Beta-lactamase-like ARB-00930-like C-terminal" evidence="3">
    <location>
        <begin position="426"/>
        <end position="547"/>
    </location>
</feature>
<dbReference type="Pfam" id="PF00144">
    <property type="entry name" value="Beta-lactamase"/>
    <property type="match status" value="1"/>
</dbReference>
<name>A0A9P8VVE8_9HYPO</name>
<gene>
    <name evidence="4" type="ORF">B0T10DRAFT_585429</name>
</gene>
<feature type="domain" description="Beta-lactamase-related" evidence="2">
    <location>
        <begin position="98"/>
        <end position="402"/>
    </location>
</feature>
<feature type="non-terminal residue" evidence="4">
    <location>
        <position position="1"/>
    </location>
</feature>
<dbReference type="InterPro" id="IPR001466">
    <property type="entry name" value="Beta-lactam-related"/>
</dbReference>
<protein>
    <submittedName>
        <fullName evidence="4">Beta-lactamase</fullName>
    </submittedName>
</protein>
<accession>A0A9P8VVE8</accession>
<dbReference type="Pfam" id="PF26335">
    <property type="entry name" value="ARB_00930_C"/>
    <property type="match status" value="1"/>
</dbReference>
<reference evidence="4 5" key="1">
    <citation type="journal article" date="2021" name="Nat. Commun.">
        <title>Genetic determinants of endophytism in the Arabidopsis root mycobiome.</title>
        <authorList>
            <person name="Mesny F."/>
            <person name="Miyauchi S."/>
            <person name="Thiergart T."/>
            <person name="Pickel B."/>
            <person name="Atanasova L."/>
            <person name="Karlsson M."/>
            <person name="Huettel B."/>
            <person name="Barry K.W."/>
            <person name="Haridas S."/>
            <person name="Chen C."/>
            <person name="Bauer D."/>
            <person name="Andreopoulos W."/>
            <person name="Pangilinan J."/>
            <person name="LaButti K."/>
            <person name="Riley R."/>
            <person name="Lipzen A."/>
            <person name="Clum A."/>
            <person name="Drula E."/>
            <person name="Henrissat B."/>
            <person name="Kohler A."/>
            <person name="Grigoriev I.V."/>
            <person name="Martin F.M."/>
            <person name="Hacquard S."/>
        </authorList>
    </citation>
    <scope>NUCLEOTIDE SEQUENCE [LARGE SCALE GENOMIC DNA]</scope>
    <source>
        <strain evidence="4 5">MPI-CAGE-CH-0241</strain>
    </source>
</reference>
<evidence type="ECO:0000259" key="2">
    <source>
        <dbReference type="Pfam" id="PF00144"/>
    </source>
</evidence>
<evidence type="ECO:0000256" key="1">
    <source>
        <dbReference type="SAM" id="SignalP"/>
    </source>
</evidence>
<keyword evidence="5" id="KW-1185">Reference proteome</keyword>
<evidence type="ECO:0000313" key="4">
    <source>
        <dbReference type="EMBL" id="KAH6876353.1"/>
    </source>
</evidence>
<dbReference type="Proteomes" id="UP000777438">
    <property type="component" value="Unassembled WGS sequence"/>
</dbReference>
<dbReference type="Gene3D" id="3.40.710.10">
    <property type="entry name" value="DD-peptidase/beta-lactamase superfamily"/>
    <property type="match status" value="1"/>
</dbReference>
<proteinExistence type="predicted"/>
<feature type="non-terminal residue" evidence="4">
    <location>
        <position position="548"/>
    </location>
</feature>
<dbReference type="PANTHER" id="PTHR22935:SF97">
    <property type="entry name" value="BETA-LACTAMASE-RELATED DOMAIN-CONTAINING PROTEIN"/>
    <property type="match status" value="1"/>
</dbReference>
<comment type="caution">
    <text evidence="4">The sequence shown here is derived from an EMBL/GenBank/DDBJ whole genome shotgun (WGS) entry which is preliminary data.</text>
</comment>
<evidence type="ECO:0000259" key="3">
    <source>
        <dbReference type="Pfam" id="PF26335"/>
    </source>
</evidence>
<feature type="signal peptide" evidence="1">
    <location>
        <begin position="1"/>
        <end position="16"/>
    </location>
</feature>
<dbReference type="OrthoDB" id="10250282at2759"/>
<dbReference type="InterPro" id="IPR058664">
    <property type="entry name" value="ARB_00930-like_C"/>
</dbReference>
<evidence type="ECO:0000313" key="5">
    <source>
        <dbReference type="Proteomes" id="UP000777438"/>
    </source>
</evidence>